<dbReference type="SUPFAM" id="SSF54523">
    <property type="entry name" value="Pili subunits"/>
    <property type="match status" value="1"/>
</dbReference>
<accession>A0A5C5YEA0</accession>
<gene>
    <name evidence="2" type="ORF">CA85_18340</name>
</gene>
<organism evidence="2 3">
    <name type="scientific">Allorhodopirellula solitaria</name>
    <dbReference type="NCBI Taxonomy" id="2527987"/>
    <lineage>
        <taxon>Bacteria</taxon>
        <taxon>Pseudomonadati</taxon>
        <taxon>Planctomycetota</taxon>
        <taxon>Planctomycetia</taxon>
        <taxon>Pirellulales</taxon>
        <taxon>Pirellulaceae</taxon>
        <taxon>Allorhodopirellula</taxon>
    </lineage>
</organism>
<dbReference type="InterPro" id="IPR012902">
    <property type="entry name" value="N_methyl_site"/>
</dbReference>
<dbReference type="PANTHER" id="PTHR30093">
    <property type="entry name" value="GENERAL SECRETION PATHWAY PROTEIN G"/>
    <property type="match status" value="1"/>
</dbReference>
<feature type="domain" description="DUF1559" evidence="1">
    <location>
        <begin position="35"/>
        <end position="363"/>
    </location>
</feature>
<keyword evidence="3" id="KW-1185">Reference proteome</keyword>
<dbReference type="Pfam" id="PF07596">
    <property type="entry name" value="SBP_bac_10"/>
    <property type="match status" value="1"/>
</dbReference>
<evidence type="ECO:0000259" key="1">
    <source>
        <dbReference type="Pfam" id="PF07596"/>
    </source>
</evidence>
<dbReference type="InterPro" id="IPR027558">
    <property type="entry name" value="Pre_pil_HX9DG_C"/>
</dbReference>
<dbReference type="NCBIfam" id="TIGR04294">
    <property type="entry name" value="pre_pil_HX9DG"/>
    <property type="match status" value="1"/>
</dbReference>
<dbReference type="RefSeq" id="WP_146390895.1">
    <property type="nucleotide sequence ID" value="NZ_SJPK01000003.1"/>
</dbReference>
<dbReference type="AlphaFoldDB" id="A0A5C5YEA0"/>
<comment type="caution">
    <text evidence="2">The sequence shown here is derived from an EMBL/GenBank/DDBJ whole genome shotgun (WGS) entry which is preliminary data.</text>
</comment>
<protein>
    <recommendedName>
        <fullName evidence="1">DUF1559 domain-containing protein</fullName>
    </recommendedName>
</protein>
<dbReference type="EMBL" id="SJPK01000003">
    <property type="protein sequence ID" value="TWT73364.1"/>
    <property type="molecule type" value="Genomic_DNA"/>
</dbReference>
<evidence type="ECO:0000313" key="2">
    <source>
        <dbReference type="EMBL" id="TWT73364.1"/>
    </source>
</evidence>
<reference evidence="2 3" key="1">
    <citation type="submission" date="2019-02" db="EMBL/GenBank/DDBJ databases">
        <title>Deep-cultivation of Planctomycetes and their phenomic and genomic characterization uncovers novel biology.</title>
        <authorList>
            <person name="Wiegand S."/>
            <person name="Jogler M."/>
            <person name="Boedeker C."/>
            <person name="Pinto D."/>
            <person name="Vollmers J."/>
            <person name="Rivas-Marin E."/>
            <person name="Kohn T."/>
            <person name="Peeters S.H."/>
            <person name="Heuer A."/>
            <person name="Rast P."/>
            <person name="Oberbeckmann S."/>
            <person name="Bunk B."/>
            <person name="Jeske O."/>
            <person name="Meyerdierks A."/>
            <person name="Storesund J.E."/>
            <person name="Kallscheuer N."/>
            <person name="Luecker S."/>
            <person name="Lage O.M."/>
            <person name="Pohl T."/>
            <person name="Merkel B.J."/>
            <person name="Hornburger P."/>
            <person name="Mueller R.-W."/>
            <person name="Bruemmer F."/>
            <person name="Labrenz M."/>
            <person name="Spormann A.M."/>
            <person name="Op Den Camp H."/>
            <person name="Overmann J."/>
            <person name="Amann R."/>
            <person name="Jetten M.S.M."/>
            <person name="Mascher T."/>
            <person name="Medema M.H."/>
            <person name="Devos D.P."/>
            <person name="Kaster A.-K."/>
            <person name="Ovreas L."/>
            <person name="Rohde M."/>
            <person name="Galperin M.Y."/>
            <person name="Jogler C."/>
        </authorList>
    </citation>
    <scope>NUCLEOTIDE SEQUENCE [LARGE SCALE GENOMIC DNA]</scope>
    <source>
        <strain evidence="2 3">CA85</strain>
    </source>
</reference>
<dbReference type="Proteomes" id="UP000318053">
    <property type="component" value="Unassembled WGS sequence"/>
</dbReference>
<dbReference type="NCBIfam" id="TIGR02532">
    <property type="entry name" value="IV_pilin_GFxxxE"/>
    <property type="match status" value="1"/>
</dbReference>
<dbReference type="InterPro" id="IPR011453">
    <property type="entry name" value="DUF1559"/>
</dbReference>
<dbReference type="PANTHER" id="PTHR30093:SF2">
    <property type="entry name" value="TYPE II SECRETION SYSTEM PROTEIN H"/>
    <property type="match status" value="1"/>
</dbReference>
<dbReference type="PROSITE" id="PS00409">
    <property type="entry name" value="PROKAR_NTER_METHYL"/>
    <property type="match status" value="1"/>
</dbReference>
<dbReference type="Gene3D" id="3.30.700.10">
    <property type="entry name" value="Glycoprotein, Type 4 Pilin"/>
    <property type="match status" value="1"/>
</dbReference>
<name>A0A5C5YEA0_9BACT</name>
<sequence length="407" mass="42827">MKNSVRRAHGFTLVELLVVIAIIGVLVGLLLPAVQAAREAARRMSCSNNVKQIGLAVHNYHSAYGKLPMTMGGTFEAGANSGGTAPVGSNNRRRLSWLVGILPFLEQQALWQQISNPNRYNAAGALLGGNESWNAMGPAPWTTQYGPWMTDIKAFRCPSDPGFGAPALGRTNYGGCLGDSTDWTTNGAFTFGNGSWNSAGSRVSSCRGVFVARQFTAFRDILDGTSNTIMAGEMQTSLGDRAKTTNLARNPPGGWSSLHTNPSACEQANFLDPTRPQFWCGGGGTGCTTPDLAGGNQMRGYRWADGGLLYTGITTIRPPNSELCTAGGDSSSGTMSPSSHHQGGVHCLMSDGAVRFITDSIESGNQQSPVVNNSMSPPCLPAGSASPFGLWGALGTRASHEVLEGDF</sequence>
<dbReference type="Pfam" id="PF07963">
    <property type="entry name" value="N_methyl"/>
    <property type="match status" value="1"/>
</dbReference>
<dbReference type="OrthoDB" id="241541at2"/>
<proteinExistence type="predicted"/>
<dbReference type="InterPro" id="IPR045584">
    <property type="entry name" value="Pilin-like"/>
</dbReference>
<evidence type="ECO:0000313" key="3">
    <source>
        <dbReference type="Proteomes" id="UP000318053"/>
    </source>
</evidence>